<evidence type="ECO:0000259" key="4">
    <source>
        <dbReference type="PROSITE" id="PS01124"/>
    </source>
</evidence>
<sequence length="286" mass="31781">MTNDRTERDYRIRVARAVAAIVADPMANSRLDDLARLANFSPFHFHRVYAGVVGETVAATVRRVRLALATRLLTSSNESITQVALAVGYDSPQAFARAFHEFTGQSPRAFRQQMTQAFVAAEMAPLLPDDASLPAVTIVERPARQLRALRHVGSFATIPHTHRQLRQRAGPRTIAEKWGASFGNPEHAGRFRYYAAIASPDPWPENSEVETLEIPGGRYAVHRLVGPYTRINATAQAIYTRWMPASGYEPDDRPTLEHYLDTSSRGIAPAALRTDLFIPIRRASPP</sequence>
<dbReference type="InterPro" id="IPR010499">
    <property type="entry name" value="AraC_E-bd"/>
</dbReference>
<dbReference type="Gene3D" id="1.10.10.60">
    <property type="entry name" value="Homeodomain-like"/>
    <property type="match status" value="2"/>
</dbReference>
<dbReference type="Proteomes" id="UP001596104">
    <property type="component" value="Unassembled WGS sequence"/>
</dbReference>
<dbReference type="Gene3D" id="3.20.80.10">
    <property type="entry name" value="Regulatory factor, effector binding domain"/>
    <property type="match status" value="1"/>
</dbReference>
<name>A0ABW0H381_9HYPH</name>
<dbReference type="InterPro" id="IPR018060">
    <property type="entry name" value="HTH_AraC"/>
</dbReference>
<dbReference type="InterPro" id="IPR029442">
    <property type="entry name" value="GyrI-like"/>
</dbReference>
<feature type="domain" description="HTH araC/xylS-type" evidence="4">
    <location>
        <begin position="15"/>
        <end position="113"/>
    </location>
</feature>
<keyword evidence="1" id="KW-0805">Transcription regulation</keyword>
<evidence type="ECO:0000313" key="5">
    <source>
        <dbReference type="EMBL" id="MFC5391092.1"/>
    </source>
</evidence>
<protein>
    <submittedName>
        <fullName evidence="5">GyrI-like domain-containing protein</fullName>
    </submittedName>
</protein>
<dbReference type="SUPFAM" id="SSF46689">
    <property type="entry name" value="Homeodomain-like"/>
    <property type="match status" value="2"/>
</dbReference>
<evidence type="ECO:0000256" key="2">
    <source>
        <dbReference type="ARBA" id="ARBA00023125"/>
    </source>
</evidence>
<proteinExistence type="predicted"/>
<organism evidence="5 6">
    <name type="scientific">Bosea vestrisii</name>
    <dbReference type="NCBI Taxonomy" id="151416"/>
    <lineage>
        <taxon>Bacteria</taxon>
        <taxon>Pseudomonadati</taxon>
        <taxon>Pseudomonadota</taxon>
        <taxon>Alphaproteobacteria</taxon>
        <taxon>Hyphomicrobiales</taxon>
        <taxon>Boseaceae</taxon>
        <taxon>Bosea</taxon>
    </lineage>
</organism>
<dbReference type="InterPro" id="IPR050908">
    <property type="entry name" value="SmbC-like"/>
</dbReference>
<evidence type="ECO:0000256" key="1">
    <source>
        <dbReference type="ARBA" id="ARBA00023015"/>
    </source>
</evidence>
<keyword evidence="2" id="KW-0238">DNA-binding</keyword>
<dbReference type="PROSITE" id="PS01124">
    <property type="entry name" value="HTH_ARAC_FAMILY_2"/>
    <property type="match status" value="1"/>
</dbReference>
<dbReference type="Pfam" id="PF12833">
    <property type="entry name" value="HTH_18"/>
    <property type="match status" value="1"/>
</dbReference>
<dbReference type="SUPFAM" id="SSF55136">
    <property type="entry name" value="Probable bacterial effector-binding domain"/>
    <property type="match status" value="1"/>
</dbReference>
<evidence type="ECO:0000256" key="3">
    <source>
        <dbReference type="ARBA" id="ARBA00023163"/>
    </source>
</evidence>
<dbReference type="InterPro" id="IPR020449">
    <property type="entry name" value="Tscrpt_reg_AraC-type_HTH"/>
</dbReference>
<gene>
    <name evidence="5" type="ORF">ACFPPC_00375</name>
</gene>
<dbReference type="SMART" id="SM00871">
    <property type="entry name" value="AraC_E_bind"/>
    <property type="match status" value="1"/>
</dbReference>
<comment type="caution">
    <text evidence="5">The sequence shown here is derived from an EMBL/GenBank/DDBJ whole genome shotgun (WGS) entry which is preliminary data.</text>
</comment>
<reference evidence="6" key="1">
    <citation type="journal article" date="2019" name="Int. J. Syst. Evol. Microbiol.">
        <title>The Global Catalogue of Microorganisms (GCM) 10K type strain sequencing project: providing services to taxonomists for standard genome sequencing and annotation.</title>
        <authorList>
            <consortium name="The Broad Institute Genomics Platform"/>
            <consortium name="The Broad Institute Genome Sequencing Center for Infectious Disease"/>
            <person name="Wu L."/>
            <person name="Ma J."/>
        </authorList>
    </citation>
    <scope>NUCLEOTIDE SEQUENCE [LARGE SCALE GENOMIC DNA]</scope>
    <source>
        <strain evidence="6">CGMCC 1.16326</strain>
    </source>
</reference>
<dbReference type="RefSeq" id="WP_377005772.1">
    <property type="nucleotide sequence ID" value="NZ_JBHSLV010000001.1"/>
</dbReference>
<dbReference type="InterPro" id="IPR011256">
    <property type="entry name" value="Reg_factor_effector_dom_sf"/>
</dbReference>
<dbReference type="InterPro" id="IPR009057">
    <property type="entry name" value="Homeodomain-like_sf"/>
</dbReference>
<dbReference type="SMART" id="SM00342">
    <property type="entry name" value="HTH_ARAC"/>
    <property type="match status" value="1"/>
</dbReference>
<evidence type="ECO:0000313" key="6">
    <source>
        <dbReference type="Proteomes" id="UP001596104"/>
    </source>
</evidence>
<dbReference type="PANTHER" id="PTHR40055:SF1">
    <property type="entry name" value="TRANSCRIPTIONAL REGULATOR YGIV-RELATED"/>
    <property type="match status" value="1"/>
</dbReference>
<keyword evidence="3" id="KW-0804">Transcription</keyword>
<dbReference type="PANTHER" id="PTHR40055">
    <property type="entry name" value="TRANSCRIPTIONAL REGULATOR YGIV-RELATED"/>
    <property type="match status" value="1"/>
</dbReference>
<dbReference type="EMBL" id="JBHSLV010000001">
    <property type="protein sequence ID" value="MFC5391092.1"/>
    <property type="molecule type" value="Genomic_DNA"/>
</dbReference>
<keyword evidence="6" id="KW-1185">Reference proteome</keyword>
<dbReference type="PRINTS" id="PR00032">
    <property type="entry name" value="HTHARAC"/>
</dbReference>
<accession>A0ABW0H381</accession>
<dbReference type="Pfam" id="PF06445">
    <property type="entry name" value="GyrI-like"/>
    <property type="match status" value="1"/>
</dbReference>